<keyword evidence="2" id="KW-0547">Nucleotide-binding</keyword>
<feature type="binding site" evidence="2">
    <location>
        <begin position="10"/>
        <end position="23"/>
    </location>
    <ligand>
        <name>ATP</name>
        <dbReference type="ChEBI" id="CHEBI:30616"/>
    </ligand>
</feature>
<dbReference type="EC" id="6.3.4.-" evidence="2"/>
<comment type="function">
    <text evidence="2">Catalyzes the formation of N(4)-acetylcytidine (ac(4)C) at the wobble position of elongator tRNA(Met), using acetate and ATP as substrates. First activates an acetate ion to form acetyladenylate (Ac-AMP) and then transfers the acetyl group to tRNA to form ac(4)C34.</text>
</comment>
<keyword evidence="2" id="KW-0963">Cytoplasm</keyword>
<keyword evidence="2" id="KW-0067">ATP-binding</keyword>
<evidence type="ECO:0000313" key="3">
    <source>
        <dbReference type="EMBL" id="MEQ2562205.1"/>
    </source>
</evidence>
<protein>
    <recommendedName>
        <fullName evidence="2">tRNA(Met) cytidine acetate ligase</fullName>
        <ecNumber evidence="2">6.3.4.-</ecNumber>
    </recommendedName>
</protein>
<dbReference type="Gene3D" id="3.40.50.620">
    <property type="entry name" value="HUPs"/>
    <property type="match status" value="1"/>
</dbReference>
<keyword evidence="2" id="KW-0820">tRNA-binding</keyword>
<dbReference type="InterPro" id="IPR014729">
    <property type="entry name" value="Rossmann-like_a/b/a_fold"/>
</dbReference>
<dbReference type="Proteomes" id="UP001437460">
    <property type="component" value="Unassembled WGS sequence"/>
</dbReference>
<dbReference type="HAMAP" id="MF_01539">
    <property type="entry name" value="TmcAL"/>
    <property type="match status" value="1"/>
</dbReference>
<comment type="caution">
    <text evidence="2">Lacks conserved residue(s) required for the propagation of feature annotation.</text>
</comment>
<dbReference type="EMBL" id="JBBMFJ010000004">
    <property type="protein sequence ID" value="MEQ2562205.1"/>
    <property type="molecule type" value="Genomic_DNA"/>
</dbReference>
<gene>
    <name evidence="2" type="primary">tmcAL</name>
    <name evidence="3" type="ORF">WMO41_03300</name>
</gene>
<sequence>MDPIKTAGIIAEYNPFHNGHQYQIEEIRRQTGADYIIAAMSGDFVQRGEPAIFDKYTRARMALCGGADLIVELPAVFATASAEDFASCGVALLDSLGTDILCFGSESGNPTHLQKAADILGGESREWQDLLQAYLKQGETYPSARSLAVAELTKNPELSTLLASPNNILAVEYLKALKKQKSSMVPVTIQRKGAGYHDTKCSGPYASASAIRLLLKQSPESLREELCKQIPPAAFDALQKEGALAAPVFPDDLTELFQFRLLSAIHEQEDLSRFADLSPELASRLTRQVLQFAPFSEQILQLKTKGYTYTRVSRALLHLLLGITKEQTNQARSLGYAPYARILGFKKSAGPLLSRIRRQSRIPLITKTADAAKILTPEAMKVLETDFYVSHVYQSLLASRGRHIRNEYTKSVIVL</sequence>
<dbReference type="NCBIfam" id="NF010191">
    <property type="entry name" value="PRK13670.1"/>
    <property type="match status" value="1"/>
</dbReference>
<keyword evidence="2" id="KW-0436">Ligase</keyword>
<comment type="subcellular location">
    <subcellularLocation>
        <location evidence="2">Cytoplasm</location>
    </subcellularLocation>
</comment>
<dbReference type="PANTHER" id="PTHR37825">
    <property type="entry name" value="TRNA(MET) CYTIDINE ACETATE LIGASE"/>
    <property type="match status" value="1"/>
</dbReference>
<feature type="binding site" evidence="2">
    <location>
        <position position="104"/>
    </location>
    <ligand>
        <name>ATP</name>
        <dbReference type="ChEBI" id="CHEBI:30616"/>
    </ligand>
</feature>
<organism evidence="3 4">
    <name type="scientific">Ventrimonas faecis</name>
    <dbReference type="NCBI Taxonomy" id="3133170"/>
    <lineage>
        <taxon>Bacteria</taxon>
        <taxon>Bacillati</taxon>
        <taxon>Bacillota</taxon>
        <taxon>Clostridia</taxon>
        <taxon>Lachnospirales</taxon>
        <taxon>Lachnospiraceae</taxon>
        <taxon>Ventrimonas</taxon>
    </lineage>
</organism>
<keyword evidence="2" id="KW-0694">RNA-binding</keyword>
<keyword evidence="4" id="KW-1185">Reference proteome</keyword>
<dbReference type="Pfam" id="PF05636">
    <property type="entry name" value="HIGH_NTase1"/>
    <property type="match status" value="1"/>
</dbReference>
<feature type="binding site" evidence="2">
    <location>
        <position position="166"/>
    </location>
    <ligand>
        <name>ATP</name>
        <dbReference type="ChEBI" id="CHEBI:30616"/>
    </ligand>
</feature>
<dbReference type="SUPFAM" id="SSF52374">
    <property type="entry name" value="Nucleotidylyl transferase"/>
    <property type="match status" value="1"/>
</dbReference>
<proteinExistence type="inferred from homology"/>
<reference evidence="3 4" key="1">
    <citation type="submission" date="2024-03" db="EMBL/GenBank/DDBJ databases">
        <title>Human intestinal bacterial collection.</title>
        <authorList>
            <person name="Pauvert C."/>
            <person name="Hitch T.C.A."/>
            <person name="Clavel T."/>
        </authorList>
    </citation>
    <scope>NUCLEOTIDE SEQUENCE [LARGE SCALE GENOMIC DNA]</scope>
    <source>
        <strain evidence="3 4">CLA-AP-H27</strain>
    </source>
</reference>
<feature type="binding site" evidence="2">
    <location>
        <position position="191"/>
    </location>
    <ligand>
        <name>ATP</name>
        <dbReference type="ChEBI" id="CHEBI:30616"/>
    </ligand>
</feature>
<accession>A0ABV1HIR7</accession>
<comment type="similarity">
    <text evidence="2">Belongs to the TmcAL family.</text>
</comment>
<dbReference type="RefSeq" id="WP_349228549.1">
    <property type="nucleotide sequence ID" value="NZ_JBBMFJ010000004.1"/>
</dbReference>
<evidence type="ECO:0000256" key="2">
    <source>
        <dbReference type="HAMAP-Rule" id="MF_01539"/>
    </source>
</evidence>
<keyword evidence="1 2" id="KW-0819">tRNA processing</keyword>
<comment type="caution">
    <text evidence="3">The sequence shown here is derived from an EMBL/GenBank/DDBJ whole genome shotgun (WGS) entry which is preliminary data.</text>
</comment>
<evidence type="ECO:0000313" key="4">
    <source>
        <dbReference type="Proteomes" id="UP001437460"/>
    </source>
</evidence>
<dbReference type="PANTHER" id="PTHR37825:SF1">
    <property type="entry name" value="TRNA(MET) CYTIDINE ACETATE LIGASE"/>
    <property type="match status" value="1"/>
</dbReference>
<dbReference type="InterPro" id="IPR008513">
    <property type="entry name" value="tRNA(Met)_cyd_acetate_ligase"/>
</dbReference>
<comment type="catalytic activity">
    <reaction evidence="2">
        <text>cytidine(34) in elongator tRNA(Met) + acetate + ATP = N(4)-acetylcytidine(34) in elongator tRNA(Met) + AMP + diphosphate</text>
        <dbReference type="Rhea" id="RHEA:58144"/>
        <dbReference type="Rhea" id="RHEA-COMP:10693"/>
        <dbReference type="Rhea" id="RHEA-COMP:10694"/>
        <dbReference type="ChEBI" id="CHEBI:30089"/>
        <dbReference type="ChEBI" id="CHEBI:30616"/>
        <dbReference type="ChEBI" id="CHEBI:33019"/>
        <dbReference type="ChEBI" id="CHEBI:74900"/>
        <dbReference type="ChEBI" id="CHEBI:82748"/>
        <dbReference type="ChEBI" id="CHEBI:456215"/>
    </reaction>
</comment>
<name>A0ABV1HIR7_9FIRM</name>
<evidence type="ECO:0000256" key="1">
    <source>
        <dbReference type="ARBA" id="ARBA00022694"/>
    </source>
</evidence>